<evidence type="ECO:0000256" key="5">
    <source>
        <dbReference type="ARBA" id="ARBA00022801"/>
    </source>
</evidence>
<dbReference type="PROSITE" id="PS51194">
    <property type="entry name" value="HELICASE_CTER"/>
    <property type="match status" value="1"/>
</dbReference>
<dbReference type="PANTHER" id="PTHR47964:SF1">
    <property type="entry name" value="ATP-DEPENDENT DNA HELICASE HOMOLOG RECG, CHLOROPLASTIC"/>
    <property type="match status" value="1"/>
</dbReference>
<dbReference type="SMART" id="SM00487">
    <property type="entry name" value="DEXDc"/>
    <property type="match status" value="1"/>
</dbReference>
<dbReference type="NCBIfam" id="NF008168">
    <property type="entry name" value="PRK10917.2-2"/>
    <property type="match status" value="1"/>
</dbReference>
<dbReference type="Pfam" id="PF17191">
    <property type="entry name" value="RecG_wedge"/>
    <property type="match status" value="1"/>
</dbReference>
<evidence type="ECO:0000259" key="16">
    <source>
        <dbReference type="PROSITE" id="PS51192"/>
    </source>
</evidence>
<dbReference type="SMART" id="SM00490">
    <property type="entry name" value="HELICc"/>
    <property type="match status" value="1"/>
</dbReference>
<dbReference type="NCBIfam" id="NF008165">
    <property type="entry name" value="PRK10917.1-3"/>
    <property type="match status" value="1"/>
</dbReference>
<evidence type="ECO:0000256" key="8">
    <source>
        <dbReference type="ARBA" id="ARBA00023125"/>
    </source>
</evidence>
<dbReference type="InterPro" id="IPR012340">
    <property type="entry name" value="NA-bd_OB-fold"/>
</dbReference>
<name>A0A2M7B985_9BACT</name>
<comment type="function">
    <text evidence="15">Plays a critical role in recombination and DNA repair. Helps process Holliday junction intermediates to mature products by catalyzing branch migration. Has replication fork regression activity, unwinds stalled or blocked replication forks to make a HJ that can be resolved. Has a DNA unwinding activity characteristic of a DNA helicase with 3'-5' polarity.</text>
</comment>
<dbReference type="GO" id="GO:0043138">
    <property type="term" value="F:3'-5' DNA helicase activity"/>
    <property type="evidence" value="ECO:0007669"/>
    <property type="project" value="UniProtKB-EC"/>
</dbReference>
<comment type="catalytic activity">
    <reaction evidence="12 15">
        <text>Couples ATP hydrolysis with the unwinding of duplex DNA by translocating in the 3'-5' direction.</text>
        <dbReference type="EC" id="5.6.2.4"/>
    </reaction>
</comment>
<evidence type="ECO:0000256" key="7">
    <source>
        <dbReference type="ARBA" id="ARBA00022840"/>
    </source>
</evidence>
<dbReference type="Gene3D" id="2.40.50.140">
    <property type="entry name" value="Nucleic acid-binding proteins"/>
    <property type="match status" value="1"/>
</dbReference>
<dbReference type="InterPro" id="IPR033454">
    <property type="entry name" value="RecG_wedge"/>
</dbReference>
<organism evidence="18 19">
    <name type="scientific">Candidatus Tagabacteria bacterium CG03_land_8_20_14_0_80_41_22</name>
    <dbReference type="NCBI Taxonomy" id="1975020"/>
    <lineage>
        <taxon>Bacteria</taxon>
        <taxon>Candidatus Tagaibacteriota</taxon>
    </lineage>
</organism>
<dbReference type="CDD" id="cd04488">
    <property type="entry name" value="RecG_wedge_OBF"/>
    <property type="match status" value="1"/>
</dbReference>
<dbReference type="GO" id="GO:0006310">
    <property type="term" value="P:DNA recombination"/>
    <property type="evidence" value="ECO:0007669"/>
    <property type="project" value="UniProtKB-UniRule"/>
</dbReference>
<gene>
    <name evidence="18" type="ORF">COS58_01145</name>
</gene>
<dbReference type="EC" id="5.6.2.4" evidence="13 15"/>
<dbReference type="PROSITE" id="PS51192">
    <property type="entry name" value="HELICASE_ATP_BIND_1"/>
    <property type="match status" value="1"/>
</dbReference>
<dbReference type="InterPro" id="IPR011545">
    <property type="entry name" value="DEAD/DEAH_box_helicase_dom"/>
</dbReference>
<evidence type="ECO:0000313" key="19">
    <source>
        <dbReference type="Proteomes" id="UP000228561"/>
    </source>
</evidence>
<evidence type="ECO:0000313" key="18">
    <source>
        <dbReference type="EMBL" id="PIU99686.1"/>
    </source>
</evidence>
<feature type="domain" description="Helicase ATP-binding" evidence="16">
    <location>
        <begin position="277"/>
        <end position="451"/>
    </location>
</feature>
<evidence type="ECO:0000256" key="4">
    <source>
        <dbReference type="ARBA" id="ARBA00022763"/>
    </source>
</evidence>
<dbReference type="GO" id="GO:0006281">
    <property type="term" value="P:DNA repair"/>
    <property type="evidence" value="ECO:0007669"/>
    <property type="project" value="UniProtKB-UniRule"/>
</dbReference>
<keyword evidence="11" id="KW-0413">Isomerase</keyword>
<evidence type="ECO:0000256" key="9">
    <source>
        <dbReference type="ARBA" id="ARBA00023172"/>
    </source>
</evidence>
<evidence type="ECO:0000256" key="12">
    <source>
        <dbReference type="ARBA" id="ARBA00034617"/>
    </source>
</evidence>
<comment type="similarity">
    <text evidence="1 15">Belongs to the helicase family. RecG subfamily.</text>
</comment>
<dbReference type="Pfam" id="PF19833">
    <property type="entry name" value="RecG_dom3_C"/>
    <property type="match status" value="1"/>
</dbReference>
<keyword evidence="7 15" id="KW-0067">ATP-binding</keyword>
<evidence type="ECO:0000256" key="15">
    <source>
        <dbReference type="RuleBase" id="RU363016"/>
    </source>
</evidence>
<dbReference type="InterPro" id="IPR001650">
    <property type="entry name" value="Helicase_C-like"/>
</dbReference>
<dbReference type="Gene3D" id="3.40.50.300">
    <property type="entry name" value="P-loop containing nucleotide triphosphate hydrolases"/>
    <property type="match status" value="2"/>
</dbReference>
<keyword evidence="4 15" id="KW-0227">DNA damage</keyword>
<evidence type="ECO:0000256" key="14">
    <source>
        <dbReference type="ARBA" id="ARBA00048988"/>
    </source>
</evidence>
<evidence type="ECO:0000256" key="3">
    <source>
        <dbReference type="ARBA" id="ARBA00022741"/>
    </source>
</evidence>
<keyword evidence="9 15" id="KW-0233">DNA recombination</keyword>
<dbReference type="InterPro" id="IPR014001">
    <property type="entry name" value="Helicase_ATP-bd"/>
</dbReference>
<feature type="domain" description="Helicase C-terminal" evidence="17">
    <location>
        <begin position="470"/>
        <end position="636"/>
    </location>
</feature>
<sequence>MDLNSLLTNELQLGEFQKRALNNIGIKTVKDLLWHFPNRYEKFAAASAIADLIGGTSATISGKILKTKIERTWRKKMTIAEALLSDGTGEINLVWFHQPYIAKMLKVEDAVAVTGKIQKNKKGLYIANPVYEKINPDAIKIDRGLIPIYPETRGLSSRWFRFAIRKILKKILEEYGNLEDAIPDFILSRYHLPSLKTALVCIHAPKKLKDAEASRKRFAFEEVFAIQLYRIKQRMQYDKQPCFTIKTEQKSIEEFLSHFSFGLTNAQKEAVNRILADFQKKSPMARLLEGDVGSGKTVVAAAAVFATVKTGYQVAYMAPTEVLARQHFKTFTEYFKPFGKKIGLVTSSECLKFPSKVNPGKATHISKSQLLKWVASGEIPILIGTHSLIQEKVKFKNLAFVIIDEQHRFGTNQRQKLAKKSVAPHLLSMTATPIPRTLALTVYGDLDLTLLDEMPPERKSIITEIVPPTQRQRAYEFIREEIKGEHQAYVICPRIAEKTDSKSLISLTMKSVKSEYEKLSKKIFPEYKVAMIHGQMPAKEKEKIMNEFRDGKTKILVATSVIEVGVDVPNATAIIIEGAERFGLAQLHQLRGRVMRSCHQSHCFVFTESNSQKALSRLKFLKEAKNGFELAEYDLKFRGSGELAGKKQWGISDVGMEALKNLKMVEAARTEAQNILASDPELISYPLLAEKLSSQNSEIHFE</sequence>
<dbReference type="GO" id="GO:0016887">
    <property type="term" value="F:ATP hydrolysis activity"/>
    <property type="evidence" value="ECO:0007669"/>
    <property type="project" value="RHEA"/>
</dbReference>
<evidence type="ECO:0000256" key="6">
    <source>
        <dbReference type="ARBA" id="ARBA00022806"/>
    </source>
</evidence>
<dbReference type="SUPFAM" id="SSF52540">
    <property type="entry name" value="P-loop containing nucleoside triphosphate hydrolases"/>
    <property type="match status" value="2"/>
</dbReference>
<dbReference type="SUPFAM" id="SSF50249">
    <property type="entry name" value="Nucleic acid-binding proteins"/>
    <property type="match status" value="1"/>
</dbReference>
<keyword evidence="3 15" id="KW-0547">Nucleotide-binding</keyword>
<dbReference type="GO" id="GO:0003677">
    <property type="term" value="F:DNA binding"/>
    <property type="evidence" value="ECO:0007669"/>
    <property type="project" value="UniProtKB-KW"/>
</dbReference>
<dbReference type="InterPro" id="IPR045562">
    <property type="entry name" value="RecG_dom3_C"/>
</dbReference>
<keyword evidence="10 15" id="KW-0234">DNA repair</keyword>
<evidence type="ECO:0000256" key="10">
    <source>
        <dbReference type="ARBA" id="ARBA00023204"/>
    </source>
</evidence>
<evidence type="ECO:0000256" key="2">
    <source>
        <dbReference type="ARBA" id="ARBA00017846"/>
    </source>
</evidence>
<dbReference type="PANTHER" id="PTHR47964">
    <property type="entry name" value="ATP-DEPENDENT DNA HELICASE HOMOLOG RECG, CHLOROPLASTIC"/>
    <property type="match status" value="1"/>
</dbReference>
<dbReference type="NCBIfam" id="TIGR00643">
    <property type="entry name" value="recG"/>
    <property type="match status" value="1"/>
</dbReference>
<dbReference type="InterPro" id="IPR047112">
    <property type="entry name" value="RecG/Mfd"/>
</dbReference>
<proteinExistence type="inferred from homology"/>
<dbReference type="GO" id="GO:0005524">
    <property type="term" value="F:ATP binding"/>
    <property type="evidence" value="ECO:0007669"/>
    <property type="project" value="UniProtKB-KW"/>
</dbReference>
<dbReference type="InterPro" id="IPR027417">
    <property type="entry name" value="P-loop_NTPase"/>
</dbReference>
<comment type="catalytic activity">
    <reaction evidence="14 15">
        <text>ATP + H2O = ADP + phosphate + H(+)</text>
        <dbReference type="Rhea" id="RHEA:13065"/>
        <dbReference type="ChEBI" id="CHEBI:15377"/>
        <dbReference type="ChEBI" id="CHEBI:15378"/>
        <dbReference type="ChEBI" id="CHEBI:30616"/>
        <dbReference type="ChEBI" id="CHEBI:43474"/>
        <dbReference type="ChEBI" id="CHEBI:456216"/>
        <dbReference type="EC" id="5.6.2.4"/>
    </reaction>
</comment>
<dbReference type="InterPro" id="IPR004609">
    <property type="entry name" value="ATP-dep_DNA_helicase_RecG"/>
</dbReference>
<dbReference type="EMBL" id="PEVG01000013">
    <property type="protein sequence ID" value="PIU99686.1"/>
    <property type="molecule type" value="Genomic_DNA"/>
</dbReference>
<reference evidence="19" key="1">
    <citation type="submission" date="2017-09" db="EMBL/GenBank/DDBJ databases">
        <title>Depth-based differentiation of microbial function through sediment-hosted aquifers and enrichment of novel symbionts in the deep terrestrial subsurface.</title>
        <authorList>
            <person name="Probst A.J."/>
            <person name="Ladd B."/>
            <person name="Jarett J.K."/>
            <person name="Geller-Mcgrath D.E."/>
            <person name="Sieber C.M.K."/>
            <person name="Emerson J.B."/>
            <person name="Anantharaman K."/>
            <person name="Thomas B.C."/>
            <person name="Malmstrom R."/>
            <person name="Stieglmeier M."/>
            <person name="Klingl A."/>
            <person name="Woyke T."/>
            <person name="Ryan C.M."/>
            <person name="Banfield J.F."/>
        </authorList>
    </citation>
    <scope>NUCLEOTIDE SEQUENCE [LARGE SCALE GENOMIC DNA]</scope>
</reference>
<dbReference type="Proteomes" id="UP000228561">
    <property type="component" value="Unassembled WGS sequence"/>
</dbReference>
<dbReference type="Pfam" id="PF00271">
    <property type="entry name" value="Helicase_C"/>
    <property type="match status" value="1"/>
</dbReference>
<protein>
    <recommendedName>
        <fullName evidence="2 15">ATP-dependent DNA helicase RecG</fullName>
        <ecNumber evidence="13 15">5.6.2.4</ecNumber>
    </recommendedName>
</protein>
<comment type="caution">
    <text evidence="18">The sequence shown here is derived from an EMBL/GenBank/DDBJ whole genome shotgun (WGS) entry which is preliminary data.</text>
</comment>
<dbReference type="AlphaFoldDB" id="A0A2M7B985"/>
<evidence type="ECO:0000259" key="17">
    <source>
        <dbReference type="PROSITE" id="PS51194"/>
    </source>
</evidence>
<evidence type="ECO:0000256" key="13">
    <source>
        <dbReference type="ARBA" id="ARBA00034808"/>
    </source>
</evidence>
<keyword evidence="8" id="KW-0238">DNA-binding</keyword>
<accession>A0A2M7B985</accession>
<evidence type="ECO:0000256" key="11">
    <source>
        <dbReference type="ARBA" id="ARBA00023235"/>
    </source>
</evidence>
<evidence type="ECO:0000256" key="1">
    <source>
        <dbReference type="ARBA" id="ARBA00007504"/>
    </source>
</evidence>
<keyword evidence="6 15" id="KW-0347">Helicase</keyword>
<keyword evidence="5 15" id="KW-0378">Hydrolase</keyword>
<dbReference type="Pfam" id="PF00270">
    <property type="entry name" value="DEAD"/>
    <property type="match status" value="1"/>
</dbReference>